<dbReference type="AlphaFoldDB" id="A0A8H6FTX5"/>
<accession>A0A8H6FTX5</accession>
<dbReference type="Proteomes" id="UP000578531">
    <property type="component" value="Unassembled WGS sequence"/>
</dbReference>
<dbReference type="RefSeq" id="XP_037164025.1">
    <property type="nucleotide sequence ID" value="XM_037309164.1"/>
</dbReference>
<organism evidence="2 3">
    <name type="scientific">Letharia columbiana</name>
    <dbReference type="NCBI Taxonomy" id="112416"/>
    <lineage>
        <taxon>Eukaryota</taxon>
        <taxon>Fungi</taxon>
        <taxon>Dikarya</taxon>
        <taxon>Ascomycota</taxon>
        <taxon>Pezizomycotina</taxon>
        <taxon>Lecanoromycetes</taxon>
        <taxon>OSLEUM clade</taxon>
        <taxon>Lecanoromycetidae</taxon>
        <taxon>Lecanorales</taxon>
        <taxon>Lecanorineae</taxon>
        <taxon>Parmeliaceae</taxon>
        <taxon>Letharia</taxon>
    </lineage>
</organism>
<feature type="compositionally biased region" description="Basic residues" evidence="1">
    <location>
        <begin position="85"/>
        <end position="97"/>
    </location>
</feature>
<dbReference type="GeneID" id="59288917"/>
<feature type="region of interest" description="Disordered" evidence="1">
    <location>
        <begin position="41"/>
        <end position="144"/>
    </location>
</feature>
<dbReference type="EMBL" id="JACCJC010000029">
    <property type="protein sequence ID" value="KAF6234634.1"/>
    <property type="molecule type" value="Genomic_DNA"/>
</dbReference>
<dbReference type="OrthoDB" id="5430340at2759"/>
<name>A0A8H6FTX5_9LECA</name>
<reference evidence="2 3" key="1">
    <citation type="journal article" date="2020" name="Genomics">
        <title>Complete, high-quality genomes from long-read metagenomic sequencing of two wolf lichen thalli reveals enigmatic genome architecture.</title>
        <authorList>
            <person name="McKenzie S.K."/>
            <person name="Walston R.F."/>
            <person name="Allen J.L."/>
        </authorList>
    </citation>
    <scope>NUCLEOTIDE SEQUENCE [LARGE SCALE GENOMIC DNA]</scope>
    <source>
        <strain evidence="2">WasteWater2</strain>
    </source>
</reference>
<protein>
    <submittedName>
        <fullName evidence="2">Uncharacterized protein</fullName>
    </submittedName>
</protein>
<sequence>METSRGPIGGLALNIKFWNPFSSKNEEKKGKMQYYVVRKTKKSERGPAVIQQQPPIPPPPRTHFVPLVRGEHPVVIPMEPPERHPTHHPLGRGRRGRSPTPAVIHQSSEEDEDESLSPLEANREHGRRTRSLSPNHRYHVEKERIRQRELRQREYQERIEREEREARERASILERVHRQRAMEERQEQIRQQRREDRQRLANEREARRQQQLEEQARVLREQEDLERLRALARARILQEQEDLERLREAERARQLREERARRHQEEWRLRDEQARRQHEERQRYARAHQANIPRRPRHPVFVHPNEDRLDRGDRFIQDAIRAENLRQFERRAGWARGRYDDGALRRRNTIDGGQRWYDGQWRRERR</sequence>
<proteinExistence type="predicted"/>
<gene>
    <name evidence="2" type="ORF">HO173_007260</name>
</gene>
<evidence type="ECO:0000313" key="3">
    <source>
        <dbReference type="Proteomes" id="UP000578531"/>
    </source>
</evidence>
<evidence type="ECO:0000313" key="2">
    <source>
        <dbReference type="EMBL" id="KAF6234634.1"/>
    </source>
</evidence>
<keyword evidence="3" id="KW-1185">Reference proteome</keyword>
<feature type="region of interest" description="Disordered" evidence="1">
    <location>
        <begin position="178"/>
        <end position="209"/>
    </location>
</feature>
<evidence type="ECO:0000256" key="1">
    <source>
        <dbReference type="SAM" id="MobiDB-lite"/>
    </source>
</evidence>
<comment type="caution">
    <text evidence="2">The sequence shown here is derived from an EMBL/GenBank/DDBJ whole genome shotgun (WGS) entry which is preliminary data.</text>
</comment>